<evidence type="ECO:0000256" key="5">
    <source>
        <dbReference type="ARBA" id="ARBA00022573"/>
    </source>
</evidence>
<dbReference type="EMBL" id="JAMPLM010000009">
    <property type="protein sequence ID" value="MEP1059267.1"/>
    <property type="molecule type" value="Genomic_DNA"/>
</dbReference>
<proteinExistence type="inferred from homology"/>
<gene>
    <name evidence="10" type="primary">cbiB</name>
    <name evidence="9" type="synonym">cobD</name>
    <name evidence="10" type="ORF">NDI38_12535</name>
</gene>
<evidence type="ECO:0000256" key="2">
    <source>
        <dbReference type="ARBA" id="ARBA00004953"/>
    </source>
</evidence>
<feature type="transmembrane region" description="Helical" evidence="9">
    <location>
        <begin position="314"/>
        <end position="331"/>
    </location>
</feature>
<dbReference type="PANTHER" id="PTHR34308:SF1">
    <property type="entry name" value="COBALAMIN BIOSYNTHESIS PROTEIN CBIB"/>
    <property type="match status" value="1"/>
</dbReference>
<comment type="function">
    <text evidence="9">Converts cobyric acid to cobinamide by the addition of aminopropanol on the F carboxylic group.</text>
</comment>
<comment type="similarity">
    <text evidence="3 9">Belongs to the CobD/CbiB family.</text>
</comment>
<dbReference type="Proteomes" id="UP001476950">
    <property type="component" value="Unassembled WGS sequence"/>
</dbReference>
<feature type="transmembrane region" description="Helical" evidence="9">
    <location>
        <begin position="92"/>
        <end position="111"/>
    </location>
</feature>
<evidence type="ECO:0000256" key="6">
    <source>
        <dbReference type="ARBA" id="ARBA00022692"/>
    </source>
</evidence>
<sequence length="332" mass="35859">MSTFYASTRVSSIAILVFAAALDYLIGDPKGWWHPVQGIGWMIAHFTRLAFSALHTPAALRCAGVVLGGSCIVGSGLVGWLVVAIANHLEPLLGTVVATILLASCFAARSLRDAVSDVLEPLAVGDLVNARLRLSQYVGRDTDRLIIPDILRAMFETVTENATDGVLAPLFYALVGAMLPGIGSVPLALAYKASSTLDSMVGYRDAPYTDLGWFSAKTEDALTWVPCRLTVLTIALLSRRPLHVWRLCQRDAPQDPSPNSGWSECAYAAALDVQVGGINWYQGVAKLKPLLGNAVQPITADTLDRALQLTRWSVLLWLTVFAIAFQLWRVLG</sequence>
<comment type="caution">
    <text evidence="10">The sequence shown here is derived from an EMBL/GenBank/DDBJ whole genome shotgun (WGS) entry which is preliminary data.</text>
</comment>
<comment type="pathway">
    <text evidence="2 9">Cofactor biosynthesis; adenosylcobalamin biosynthesis.</text>
</comment>
<evidence type="ECO:0000313" key="11">
    <source>
        <dbReference type="Proteomes" id="UP001476950"/>
    </source>
</evidence>
<feature type="transmembrane region" description="Helical" evidence="9">
    <location>
        <begin position="170"/>
        <end position="191"/>
    </location>
</feature>
<keyword evidence="11" id="KW-1185">Reference proteome</keyword>
<evidence type="ECO:0000256" key="8">
    <source>
        <dbReference type="ARBA" id="ARBA00023136"/>
    </source>
</evidence>
<evidence type="ECO:0000256" key="1">
    <source>
        <dbReference type="ARBA" id="ARBA00004651"/>
    </source>
</evidence>
<comment type="subcellular location">
    <subcellularLocation>
        <location evidence="1 9">Cell membrane</location>
        <topology evidence="1 9">Multi-pass membrane protein</topology>
    </subcellularLocation>
</comment>
<evidence type="ECO:0000256" key="7">
    <source>
        <dbReference type="ARBA" id="ARBA00022989"/>
    </source>
</evidence>
<dbReference type="Pfam" id="PF03186">
    <property type="entry name" value="CobD_Cbib"/>
    <property type="match status" value="1"/>
</dbReference>
<evidence type="ECO:0000256" key="3">
    <source>
        <dbReference type="ARBA" id="ARBA00006263"/>
    </source>
</evidence>
<evidence type="ECO:0000256" key="4">
    <source>
        <dbReference type="ARBA" id="ARBA00022475"/>
    </source>
</evidence>
<dbReference type="PANTHER" id="PTHR34308">
    <property type="entry name" value="COBALAMIN BIOSYNTHESIS PROTEIN CBIB"/>
    <property type="match status" value="1"/>
</dbReference>
<reference evidence="10 11" key="1">
    <citation type="submission" date="2022-04" db="EMBL/GenBank/DDBJ databases">
        <title>Positive selection, recombination, and allopatry shape intraspecific diversity of widespread and dominant cyanobacteria.</title>
        <authorList>
            <person name="Wei J."/>
            <person name="Shu W."/>
            <person name="Hu C."/>
        </authorList>
    </citation>
    <scope>NUCLEOTIDE SEQUENCE [LARGE SCALE GENOMIC DNA]</scope>
    <source>
        <strain evidence="10 11">AS-A4</strain>
    </source>
</reference>
<feature type="transmembrane region" description="Helical" evidence="9">
    <location>
        <begin position="7"/>
        <end position="26"/>
    </location>
</feature>
<keyword evidence="8 9" id="KW-0472">Membrane</keyword>
<evidence type="ECO:0000313" key="10">
    <source>
        <dbReference type="EMBL" id="MEP1059267.1"/>
    </source>
</evidence>
<keyword evidence="6 9" id="KW-0812">Transmembrane</keyword>
<dbReference type="InterPro" id="IPR004485">
    <property type="entry name" value="Cobalamin_biosynth_CobD/CbiB"/>
</dbReference>
<keyword evidence="7 9" id="KW-1133">Transmembrane helix</keyword>
<protein>
    <recommendedName>
        <fullName evidence="9">Cobalamin biosynthesis protein CobD</fullName>
    </recommendedName>
</protein>
<keyword evidence="4 9" id="KW-1003">Cell membrane</keyword>
<evidence type="ECO:0000256" key="9">
    <source>
        <dbReference type="HAMAP-Rule" id="MF_00024"/>
    </source>
</evidence>
<name>A0ABV0KJJ4_9CYAN</name>
<accession>A0ABV0KJJ4</accession>
<organism evidence="10 11">
    <name type="scientific">Stenomitos frigidus AS-A4</name>
    <dbReference type="NCBI Taxonomy" id="2933935"/>
    <lineage>
        <taxon>Bacteria</taxon>
        <taxon>Bacillati</taxon>
        <taxon>Cyanobacteriota</taxon>
        <taxon>Cyanophyceae</taxon>
        <taxon>Leptolyngbyales</taxon>
        <taxon>Leptolyngbyaceae</taxon>
        <taxon>Stenomitos</taxon>
    </lineage>
</organism>
<dbReference type="NCBIfam" id="TIGR00380">
    <property type="entry name" value="cobal_cbiB"/>
    <property type="match status" value="1"/>
</dbReference>
<keyword evidence="5 9" id="KW-0169">Cobalamin biosynthesis</keyword>
<dbReference type="HAMAP" id="MF_00024">
    <property type="entry name" value="CobD_CbiB"/>
    <property type="match status" value="1"/>
</dbReference>
<feature type="transmembrane region" description="Helical" evidence="9">
    <location>
        <begin position="63"/>
        <end position="86"/>
    </location>
</feature>